<dbReference type="PANTHER" id="PTHR13022">
    <property type="entry name" value="EUKARYOTIC TRANSLATION INITIATION FACTOR 3 SUBUNIT 11"/>
    <property type="match status" value="1"/>
</dbReference>
<dbReference type="AlphaFoldDB" id="A0A504YMX9"/>
<dbReference type="Pfam" id="PF10075">
    <property type="entry name" value="CSN8_PSD8_EIF3K"/>
    <property type="match status" value="1"/>
</dbReference>
<dbReference type="GO" id="GO:0033290">
    <property type="term" value="C:eukaryotic 48S preinitiation complex"/>
    <property type="evidence" value="ECO:0007669"/>
    <property type="project" value="UniProtKB-UniRule"/>
</dbReference>
<dbReference type="InterPro" id="IPR016020">
    <property type="entry name" value="Transl_init_fac_sub12_N_euk"/>
</dbReference>
<evidence type="ECO:0000256" key="4">
    <source>
        <dbReference type="HAMAP-Rule" id="MF_03010"/>
    </source>
</evidence>
<dbReference type="SUPFAM" id="SSF46785">
    <property type="entry name" value="Winged helix' DNA-binding domain"/>
    <property type="match status" value="1"/>
</dbReference>
<dbReference type="Gene3D" id="1.25.40.250">
    <property type="entry name" value="ARM repeat, domain 1"/>
    <property type="match status" value="1"/>
</dbReference>
<comment type="subunit">
    <text evidence="4">Component of the eukaryotic translation initiation factor 3 (eIF-3) complex.</text>
</comment>
<evidence type="ECO:0000256" key="2">
    <source>
        <dbReference type="ARBA" id="ARBA00022540"/>
    </source>
</evidence>
<feature type="domain" description="PCI" evidence="5">
    <location>
        <begin position="38"/>
        <end position="208"/>
    </location>
</feature>
<dbReference type="Proteomes" id="UP000316759">
    <property type="component" value="Unassembled WGS sequence"/>
</dbReference>
<dbReference type="GO" id="GO:0043022">
    <property type="term" value="F:ribosome binding"/>
    <property type="evidence" value="ECO:0007669"/>
    <property type="project" value="InterPro"/>
</dbReference>
<dbReference type="GO" id="GO:0005852">
    <property type="term" value="C:eukaryotic translation initiation factor 3 complex"/>
    <property type="evidence" value="ECO:0007669"/>
    <property type="project" value="UniProtKB-UniRule"/>
</dbReference>
<dbReference type="PANTHER" id="PTHR13022:SF0">
    <property type="entry name" value="EUKARYOTIC TRANSLATION INITIATION FACTOR 3 SUBUNIT K"/>
    <property type="match status" value="1"/>
</dbReference>
<dbReference type="Gene3D" id="1.10.10.10">
    <property type="entry name" value="Winged helix-like DNA-binding domain superfamily/Winged helix DNA-binding domain"/>
    <property type="match status" value="1"/>
</dbReference>
<comment type="similarity">
    <text evidence="4">Belongs to the eIF-3 subunit K family.</text>
</comment>
<comment type="function">
    <text evidence="4">Component of the eukaryotic translation initiation factor 3 (eIF-3) complex, which is involved in protein synthesis of a specialized repertoire of mRNAs and, together with other initiation factors, stimulates binding of mRNA and methionyl-tRNAi to the 40S ribosome. The eIF-3 complex specifically targets and initiates translation of a subset of mRNAs involved in cell proliferation.</text>
</comment>
<dbReference type="InterPro" id="IPR016024">
    <property type="entry name" value="ARM-type_fold"/>
</dbReference>
<comment type="subcellular location">
    <subcellularLocation>
        <location evidence="4">Cytoplasm</location>
    </subcellularLocation>
</comment>
<dbReference type="InterPro" id="IPR009374">
    <property type="entry name" value="eIF3k"/>
</dbReference>
<proteinExistence type="inferred from homology"/>
<keyword evidence="2 4" id="KW-0396">Initiation factor</keyword>
<evidence type="ECO:0000256" key="3">
    <source>
        <dbReference type="ARBA" id="ARBA00022917"/>
    </source>
</evidence>
<sequence length="244" mass="28156">MDQKAVIKRLLHGIESYNPEHRSVLEKHVQWQVSQGEYDFESNLVLLRLYQFYPEHYNSDITKLILLKALASSNPTDFTLCKYLIQLDHLDEEPVSLVVEMGTLLEACNFPEFWVGIFADIMIWQQRLRENPNVCVGVPGFRESMLNFVIQVVSQTYQRIPKALLVSILNVTDQELRQLMKTHGWTECSLDPKDPHHSGPLILVNKHEEHVKSVKIQERVTFDSITSMSGAFRPSKGDFFIKTG</sequence>
<organism evidence="6 7">
    <name type="scientific">Fasciola gigantica</name>
    <name type="common">Giant liver fluke</name>
    <dbReference type="NCBI Taxonomy" id="46835"/>
    <lineage>
        <taxon>Eukaryota</taxon>
        <taxon>Metazoa</taxon>
        <taxon>Spiralia</taxon>
        <taxon>Lophotrochozoa</taxon>
        <taxon>Platyhelminthes</taxon>
        <taxon>Trematoda</taxon>
        <taxon>Digenea</taxon>
        <taxon>Plagiorchiida</taxon>
        <taxon>Echinostomata</taxon>
        <taxon>Echinostomatoidea</taxon>
        <taxon>Fasciolidae</taxon>
        <taxon>Fasciola</taxon>
    </lineage>
</organism>
<dbReference type="GO" id="GO:0003743">
    <property type="term" value="F:translation initiation factor activity"/>
    <property type="evidence" value="ECO:0007669"/>
    <property type="project" value="UniProtKB-UniRule"/>
</dbReference>
<dbReference type="GO" id="GO:0003723">
    <property type="term" value="F:RNA binding"/>
    <property type="evidence" value="ECO:0007669"/>
    <property type="project" value="UniProtKB-UniRule"/>
</dbReference>
<dbReference type="InterPro" id="IPR000717">
    <property type="entry name" value="PCI_dom"/>
</dbReference>
<name>A0A504YMX9_FASGI</name>
<dbReference type="SUPFAM" id="SSF48371">
    <property type="entry name" value="ARM repeat"/>
    <property type="match status" value="1"/>
</dbReference>
<dbReference type="OrthoDB" id="337745at2759"/>
<comment type="caution">
    <text evidence="6">The sequence shown here is derived from an EMBL/GenBank/DDBJ whole genome shotgun (WGS) entry which is preliminary data.</text>
</comment>
<dbReference type="STRING" id="46835.A0A504YMX9"/>
<dbReference type="InterPro" id="IPR036388">
    <property type="entry name" value="WH-like_DNA-bd_sf"/>
</dbReference>
<accession>A0A504YMX9</accession>
<keyword evidence="3 4" id="KW-0648">Protein biosynthesis</keyword>
<evidence type="ECO:0000256" key="1">
    <source>
        <dbReference type="ARBA" id="ARBA00022490"/>
    </source>
</evidence>
<dbReference type="InterPro" id="IPR036390">
    <property type="entry name" value="WH_DNA-bd_sf"/>
</dbReference>
<dbReference type="GO" id="GO:0006446">
    <property type="term" value="P:regulation of translational initiation"/>
    <property type="evidence" value="ECO:0007669"/>
    <property type="project" value="InterPro"/>
</dbReference>
<dbReference type="PROSITE" id="PS50250">
    <property type="entry name" value="PCI"/>
    <property type="match status" value="1"/>
</dbReference>
<dbReference type="InterPro" id="IPR033464">
    <property type="entry name" value="CSN8_PSD8_EIF3K"/>
</dbReference>
<dbReference type="GO" id="GO:0016282">
    <property type="term" value="C:eukaryotic 43S preinitiation complex"/>
    <property type="evidence" value="ECO:0007669"/>
    <property type="project" value="UniProtKB-UniRule"/>
</dbReference>
<dbReference type="HAMAP" id="MF_03010">
    <property type="entry name" value="eIF3k"/>
    <property type="match status" value="1"/>
</dbReference>
<evidence type="ECO:0000313" key="6">
    <source>
        <dbReference type="EMBL" id="TPP62693.1"/>
    </source>
</evidence>
<dbReference type="GO" id="GO:0001732">
    <property type="term" value="P:formation of cytoplasmic translation initiation complex"/>
    <property type="evidence" value="ECO:0007669"/>
    <property type="project" value="UniProtKB-UniRule"/>
</dbReference>
<reference evidence="6 7" key="1">
    <citation type="submission" date="2019-04" db="EMBL/GenBank/DDBJ databases">
        <title>Annotation for the trematode Fasciola gigantica.</title>
        <authorList>
            <person name="Choi Y.-J."/>
        </authorList>
    </citation>
    <scope>NUCLEOTIDE SEQUENCE [LARGE SCALE GENOMIC DNA]</scope>
    <source>
        <strain evidence="6">Uganda_cow_1</strain>
    </source>
</reference>
<evidence type="ECO:0000313" key="7">
    <source>
        <dbReference type="Proteomes" id="UP000316759"/>
    </source>
</evidence>
<dbReference type="EMBL" id="SUNJ01006546">
    <property type="protein sequence ID" value="TPP62693.1"/>
    <property type="molecule type" value="Genomic_DNA"/>
</dbReference>
<keyword evidence="1 4" id="KW-0963">Cytoplasm</keyword>
<evidence type="ECO:0000259" key="5">
    <source>
        <dbReference type="PROSITE" id="PS50250"/>
    </source>
</evidence>
<keyword evidence="7" id="KW-1185">Reference proteome</keyword>
<protein>
    <recommendedName>
        <fullName evidence="4">Eukaryotic translation initiation factor 3 subunit K</fullName>
        <shortName evidence="4">eIF3k</shortName>
    </recommendedName>
    <alternativeName>
        <fullName evidence="4">eIF-3 p25</fullName>
    </alternativeName>
</protein>
<gene>
    <name evidence="6" type="ORF">FGIG_01474</name>
</gene>